<gene>
    <name evidence="2" type="ORF">SAMN02746009_01997</name>
</gene>
<reference evidence="3" key="1">
    <citation type="submission" date="2016-11" db="EMBL/GenBank/DDBJ databases">
        <authorList>
            <person name="Varghese N."/>
            <person name="Submissions S."/>
        </authorList>
    </citation>
    <scope>NUCLEOTIDE SEQUENCE [LARGE SCALE GENOMIC DNA]</scope>
    <source>
        <strain evidence="3">DSM 18569</strain>
    </source>
</reference>
<dbReference type="Pfam" id="PF12684">
    <property type="entry name" value="DUF3799"/>
    <property type="match status" value="1"/>
</dbReference>
<evidence type="ECO:0000313" key="3">
    <source>
        <dbReference type="Proteomes" id="UP000183947"/>
    </source>
</evidence>
<dbReference type="InterPro" id="IPR024432">
    <property type="entry name" value="Put_RecE_PDDEXK-like_dom"/>
</dbReference>
<dbReference type="STRING" id="1121959.SAMN02746009_01997"/>
<dbReference type="EMBL" id="FRAS01000009">
    <property type="protein sequence ID" value="SHL03436.1"/>
    <property type="molecule type" value="Genomic_DNA"/>
</dbReference>
<proteinExistence type="predicted"/>
<evidence type="ECO:0000313" key="2">
    <source>
        <dbReference type="EMBL" id="SHL03436.1"/>
    </source>
</evidence>
<dbReference type="Proteomes" id="UP000183947">
    <property type="component" value="Unassembled WGS sequence"/>
</dbReference>
<accession>A0A1M6XBV5</accession>
<feature type="domain" description="Putative exodeoxyribonuclease 8 PDDEXK-like" evidence="1">
    <location>
        <begin position="141"/>
        <end position="266"/>
    </location>
</feature>
<protein>
    <recommendedName>
        <fullName evidence="1">Putative exodeoxyribonuclease 8 PDDEXK-like domain-containing protein</fullName>
    </recommendedName>
</protein>
<dbReference type="Gene3D" id="3.90.320.10">
    <property type="match status" value="1"/>
</dbReference>
<organism evidence="2 3">
    <name type="scientific">Hymenobacter psychrotolerans DSM 18569</name>
    <dbReference type="NCBI Taxonomy" id="1121959"/>
    <lineage>
        <taxon>Bacteria</taxon>
        <taxon>Pseudomonadati</taxon>
        <taxon>Bacteroidota</taxon>
        <taxon>Cytophagia</taxon>
        <taxon>Cytophagales</taxon>
        <taxon>Hymenobacteraceae</taxon>
        <taxon>Hymenobacter</taxon>
    </lineage>
</organism>
<evidence type="ECO:0000259" key="1">
    <source>
        <dbReference type="Pfam" id="PF12684"/>
    </source>
</evidence>
<keyword evidence="3" id="KW-1185">Reference proteome</keyword>
<dbReference type="InterPro" id="IPR011604">
    <property type="entry name" value="PDDEXK-like_dom_sf"/>
</dbReference>
<name>A0A1M6XBV5_9BACT</name>
<dbReference type="AlphaFoldDB" id="A0A1M6XBV5"/>
<sequence>MGLRVAVWQVLPLRLTAEAVLLPRAGSFPKKALYFPYSIPPTSLPEPFRGLGCSFHVTDSAIPATPRPDLLRVPYDDYRALPAIANSDLSRLRDALNGRPPRPTSSLGALGLGTAFHTALLEPELYEAGQPGINDTLVWWMVEGVQLNPEVNQMLQDGIPEPSCIFTEPVTGTLCKLRADLIVDKPGQPYTIVDFKTTMARDYNHFVEQCSGYDYDRQAAFYSDALRADRFVLVGVQKVEPFKLFVFEVPRFMLSEGRAKYLRLLRLLQPEAPVPAAVAGAVREVRDRLTGEEDEK</sequence>